<evidence type="ECO:0008006" key="4">
    <source>
        <dbReference type="Google" id="ProtNLM"/>
    </source>
</evidence>
<comment type="caution">
    <text evidence="2">The sequence shown here is derived from an EMBL/GenBank/DDBJ whole genome shotgun (WGS) entry which is preliminary data.</text>
</comment>
<proteinExistence type="predicted"/>
<gene>
    <name evidence="2" type="ORF">ACCQ40_01880</name>
</gene>
<dbReference type="Gene3D" id="3.40.30.10">
    <property type="entry name" value="Glutaredoxin"/>
    <property type="match status" value="1"/>
</dbReference>
<feature type="chain" id="PRO_5047543517" description="Thioredoxin domain-containing protein" evidence="1">
    <location>
        <begin position="23"/>
        <end position="539"/>
    </location>
</feature>
<keyword evidence="1" id="KW-0732">Signal</keyword>
<keyword evidence="3" id="KW-1185">Reference proteome</keyword>
<reference evidence="2 3" key="1">
    <citation type="journal article" date="2025" name="Anaerobe">
        <title>Description of Anaerococcus kampingiae sp. nov., Anaerococcus groningensis sp. nov., Anaerococcus martiniensis sp. nov., and Anaerococcus cruorum sp. nov., isolated from human clinical specimens.</title>
        <authorList>
            <person name="Boiten K.E."/>
            <person name="Meijer J."/>
            <person name="van Wezel E.M."/>
            <person name="Veloo A.C.M."/>
        </authorList>
    </citation>
    <scope>NUCLEOTIDE SEQUENCE [LARGE SCALE GENOMIC DNA]</scope>
    <source>
        <strain evidence="2 3">ENR1039</strain>
    </source>
</reference>
<accession>A0ABW9MUM9</accession>
<evidence type="ECO:0000313" key="2">
    <source>
        <dbReference type="EMBL" id="MFO3715537.1"/>
    </source>
</evidence>
<sequence length="539" mass="61962">MKKALIVALAAGLVLPVSSADAAQENQDVLAEIVDPVAAENKDIAPANLEEKAPEEKLVKEAPDLKADITNKDVEELIETLDRNTEEINKILDEESEEDIEEILEEEETGVEYVSDQRIKFDGVAKTIDKVNLQVYIPCGSNFDVVCIKEYANAVKGSKLNFDFIEDGKYIYLTKGKNYQGGAYNKLDKENSTLTNHYQGFLVVDGKEIPITIYKINGETYIDTYKIDEALAFRTRKNLEDREEILVNSDKSDIKVPSIDEFHQEIKKADHTILFNWAPWCRDSQHEIKILERYAKRLEEEGKGKVQILGMIKDSDKYTNEEISVLFKEKNPAWKNFGTNEEINNEILRLMGKVYVADRDSYFDIKDLDSLKTDLNDPDYYIGEPERYYMSYPTSFIVDKNLKMQGKTFEDYYEEYLNLYLAKNNMTREDYDDKYIYDQNTYWRYREKLKDRPLDDSIREIIYSNFLDYALNNKKVSLADRNLLVEKPTNVDPIKVPKASQVKTTTKSKTNPKTGVGSITGIFGLLSAAALGLKKTKRD</sequence>
<evidence type="ECO:0000313" key="3">
    <source>
        <dbReference type="Proteomes" id="UP001638015"/>
    </source>
</evidence>
<dbReference type="InterPro" id="IPR036249">
    <property type="entry name" value="Thioredoxin-like_sf"/>
</dbReference>
<protein>
    <recommendedName>
        <fullName evidence="4">Thioredoxin domain-containing protein</fullName>
    </recommendedName>
</protein>
<evidence type="ECO:0000256" key="1">
    <source>
        <dbReference type="SAM" id="SignalP"/>
    </source>
</evidence>
<dbReference type="EMBL" id="JBGMEH010000001">
    <property type="protein sequence ID" value="MFO3715537.1"/>
    <property type="molecule type" value="Genomic_DNA"/>
</dbReference>
<dbReference type="RefSeq" id="WP_410032376.1">
    <property type="nucleotide sequence ID" value="NZ_JBGMEH010000001.1"/>
</dbReference>
<name>A0ABW9MUM9_9FIRM</name>
<organism evidence="2 3">
    <name type="scientific">Anaerococcus cruorum</name>
    <dbReference type="NCBI Taxonomy" id="3115617"/>
    <lineage>
        <taxon>Bacteria</taxon>
        <taxon>Bacillati</taxon>
        <taxon>Bacillota</taxon>
        <taxon>Tissierellia</taxon>
        <taxon>Tissierellales</taxon>
        <taxon>Peptoniphilaceae</taxon>
        <taxon>Anaerococcus</taxon>
    </lineage>
</organism>
<dbReference type="SUPFAM" id="SSF52833">
    <property type="entry name" value="Thioredoxin-like"/>
    <property type="match status" value="1"/>
</dbReference>
<feature type="signal peptide" evidence="1">
    <location>
        <begin position="1"/>
        <end position="22"/>
    </location>
</feature>
<dbReference type="Proteomes" id="UP001638015">
    <property type="component" value="Unassembled WGS sequence"/>
</dbReference>